<feature type="domain" description="MOSC" evidence="1">
    <location>
        <begin position="29"/>
        <end position="154"/>
    </location>
</feature>
<dbReference type="PANTHER" id="PTHR36930:SF1">
    <property type="entry name" value="MOSC DOMAIN-CONTAINING PROTEIN"/>
    <property type="match status" value="1"/>
</dbReference>
<dbReference type="InterPro" id="IPR052716">
    <property type="entry name" value="MOSC_domain"/>
</dbReference>
<reference evidence="3" key="2">
    <citation type="submission" date="2011-03" db="EMBL/GenBank/DDBJ databases">
        <title>The complete genome of Desulfobacca acetoxidans DSM 11109.</title>
        <authorList>
            <consortium name="US DOE Joint Genome Institute (JGI-PGF)"/>
            <person name="Lucas S."/>
            <person name="Copeland A."/>
            <person name="Lapidus A."/>
            <person name="Bruce D."/>
            <person name="Goodwin L."/>
            <person name="Pitluck S."/>
            <person name="Peters L."/>
            <person name="Kyrpides N."/>
            <person name="Mavromatis K."/>
            <person name="Ivanova N."/>
            <person name="Ovchinnikova G."/>
            <person name="Teshima H."/>
            <person name="Detter J.C."/>
            <person name="Han C."/>
            <person name="Land M."/>
            <person name="Hauser L."/>
            <person name="Markowitz V."/>
            <person name="Cheng J.-F."/>
            <person name="Hugenholtz P."/>
            <person name="Woyke T."/>
            <person name="Wu D."/>
            <person name="Spring S."/>
            <person name="Schueler E."/>
            <person name="Brambilla E."/>
            <person name="Klenk H.-P."/>
            <person name="Eisen J.A."/>
        </authorList>
    </citation>
    <scope>NUCLEOTIDE SEQUENCE [LARGE SCALE GENOMIC DNA]</scope>
    <source>
        <strain evidence="3">ATCC 700848 / DSM 11109 / ASRB2</strain>
    </source>
</reference>
<evidence type="ECO:0000259" key="1">
    <source>
        <dbReference type="PROSITE" id="PS51340"/>
    </source>
</evidence>
<dbReference type="Gene3D" id="2.40.33.20">
    <property type="entry name" value="PK beta-barrel domain-like"/>
    <property type="match status" value="1"/>
</dbReference>
<sequence>MTLNSTPADRYPSRIVAVSVSRTKGVKKDNVAEAKALVGFGLEGDAHGGAWHRQVSLLALESIEKMRGKGMELQPGDFAENLTTEGIDLPNLPVGTRLKIGPEVEMEVTQIGKTCHDGCAIKKRLGECVMPTEGIFAKVLHGGVVRPGDAIELVHG</sequence>
<gene>
    <name evidence="2" type="ordered locus">Desac_2392</name>
</gene>
<dbReference type="InterPro" id="IPR005302">
    <property type="entry name" value="MoCF_Sase_C"/>
</dbReference>
<dbReference type="PANTHER" id="PTHR36930">
    <property type="entry name" value="METAL-SULFUR CLUSTER BIOSYNTHESIS PROTEINS YUAD-RELATED"/>
    <property type="match status" value="1"/>
</dbReference>
<proteinExistence type="predicted"/>
<protein>
    <submittedName>
        <fullName evidence="2">MOSC domain containing protein</fullName>
    </submittedName>
</protein>
<name>F2NFU4_DESAR</name>
<dbReference type="SUPFAM" id="SSF50800">
    <property type="entry name" value="PK beta-barrel domain-like"/>
    <property type="match status" value="1"/>
</dbReference>
<dbReference type="PROSITE" id="PS51340">
    <property type="entry name" value="MOSC"/>
    <property type="match status" value="1"/>
</dbReference>
<dbReference type="KEGG" id="dao:Desac_2392"/>
<dbReference type="AlphaFoldDB" id="F2NFU4"/>
<dbReference type="InterPro" id="IPR011037">
    <property type="entry name" value="Pyrv_Knase-like_insert_dom_sf"/>
</dbReference>
<keyword evidence="3" id="KW-1185">Reference proteome</keyword>
<dbReference type="HOGENOM" id="CLU_122785_1_0_7"/>
<dbReference type="Pfam" id="PF03473">
    <property type="entry name" value="MOSC"/>
    <property type="match status" value="1"/>
</dbReference>
<dbReference type="GO" id="GO:0030170">
    <property type="term" value="F:pyridoxal phosphate binding"/>
    <property type="evidence" value="ECO:0007669"/>
    <property type="project" value="InterPro"/>
</dbReference>
<dbReference type="eggNOG" id="COG2258">
    <property type="taxonomic scope" value="Bacteria"/>
</dbReference>
<dbReference type="GO" id="GO:0003824">
    <property type="term" value="F:catalytic activity"/>
    <property type="evidence" value="ECO:0007669"/>
    <property type="project" value="InterPro"/>
</dbReference>
<reference evidence="2 3" key="1">
    <citation type="journal article" date="2011" name="Stand. Genomic Sci.">
        <title>Complete genome sequence of the acetate-degrading sulfate reducer Desulfobacca acetoxidans type strain (ASRB2).</title>
        <authorList>
            <person name="Goker M."/>
            <person name="Teshima H."/>
            <person name="Lapidus A."/>
            <person name="Nolan M."/>
            <person name="Lucas S."/>
            <person name="Hammon N."/>
            <person name="Deshpande S."/>
            <person name="Cheng J.F."/>
            <person name="Tapia R."/>
            <person name="Han C."/>
            <person name="Goodwin L."/>
            <person name="Pitluck S."/>
            <person name="Huntemann M."/>
            <person name="Liolios K."/>
            <person name="Ivanova N."/>
            <person name="Pagani I."/>
            <person name="Mavromatis K."/>
            <person name="Ovchinikova G."/>
            <person name="Pati A."/>
            <person name="Chen A."/>
            <person name="Palaniappan K."/>
            <person name="Land M."/>
            <person name="Hauser L."/>
            <person name="Brambilla E.M."/>
            <person name="Rohde M."/>
            <person name="Spring S."/>
            <person name="Detter J.C."/>
            <person name="Woyke T."/>
            <person name="Bristow J."/>
            <person name="Eisen J.A."/>
            <person name="Markowitz V."/>
            <person name="Hugenholtz P."/>
            <person name="Kyrpides N.C."/>
            <person name="Klenk H.P."/>
        </authorList>
    </citation>
    <scope>NUCLEOTIDE SEQUENCE [LARGE SCALE GENOMIC DNA]</scope>
    <source>
        <strain evidence="3">ATCC 700848 / DSM 11109 / ASRB2</strain>
    </source>
</reference>
<dbReference type="GO" id="GO:0030151">
    <property type="term" value="F:molybdenum ion binding"/>
    <property type="evidence" value="ECO:0007669"/>
    <property type="project" value="InterPro"/>
</dbReference>
<dbReference type="EMBL" id="CP002629">
    <property type="protein sequence ID" value="AEB10213.1"/>
    <property type="molecule type" value="Genomic_DNA"/>
</dbReference>
<dbReference type="OrthoDB" id="9784492at2"/>
<organism evidence="2 3">
    <name type="scientific">Desulfobacca acetoxidans (strain ATCC 700848 / DSM 11109 / ASRB2)</name>
    <dbReference type="NCBI Taxonomy" id="880072"/>
    <lineage>
        <taxon>Bacteria</taxon>
        <taxon>Pseudomonadati</taxon>
        <taxon>Thermodesulfobacteriota</taxon>
        <taxon>Desulfobaccia</taxon>
        <taxon>Desulfobaccales</taxon>
        <taxon>Desulfobaccaceae</taxon>
        <taxon>Desulfobacca</taxon>
    </lineage>
</organism>
<evidence type="ECO:0000313" key="3">
    <source>
        <dbReference type="Proteomes" id="UP000000483"/>
    </source>
</evidence>
<evidence type="ECO:0000313" key="2">
    <source>
        <dbReference type="EMBL" id="AEB10213.1"/>
    </source>
</evidence>
<dbReference type="RefSeq" id="WP_013707322.1">
    <property type="nucleotide sequence ID" value="NC_015388.1"/>
</dbReference>
<accession>F2NFU4</accession>
<dbReference type="STRING" id="880072.Desac_2392"/>
<dbReference type="Proteomes" id="UP000000483">
    <property type="component" value="Chromosome"/>
</dbReference>